<dbReference type="Pfam" id="PF10356">
    <property type="entry name" value="RRG7"/>
    <property type="match status" value="1"/>
</dbReference>
<dbReference type="GeneID" id="39580408"/>
<dbReference type="Proteomes" id="UP000272025">
    <property type="component" value="Unassembled WGS sequence"/>
</dbReference>
<accession>A0A3N2PW08</accession>
<dbReference type="AlphaFoldDB" id="A0A3N2PW08"/>
<dbReference type="InterPro" id="IPR018828">
    <property type="entry name" value="RRG7"/>
</dbReference>
<organism evidence="3 4">
    <name type="scientific">Sodiomyces alkalinus (strain CBS 110278 / VKM F-3762 / F11)</name>
    <name type="common">Alkaliphilic filamentous fungus</name>
    <dbReference type="NCBI Taxonomy" id="1314773"/>
    <lineage>
        <taxon>Eukaryota</taxon>
        <taxon>Fungi</taxon>
        <taxon>Dikarya</taxon>
        <taxon>Ascomycota</taxon>
        <taxon>Pezizomycotina</taxon>
        <taxon>Sordariomycetes</taxon>
        <taxon>Hypocreomycetidae</taxon>
        <taxon>Glomerellales</taxon>
        <taxon>Plectosphaerellaceae</taxon>
        <taxon>Sodiomyces</taxon>
    </lineage>
</organism>
<dbReference type="EMBL" id="ML119055">
    <property type="protein sequence ID" value="ROT38681.1"/>
    <property type="molecule type" value="Genomic_DNA"/>
</dbReference>
<gene>
    <name evidence="3" type="ORF">SODALDRAFT_333298</name>
</gene>
<evidence type="ECO:0000256" key="1">
    <source>
        <dbReference type="ARBA" id="ARBA00004173"/>
    </source>
</evidence>
<evidence type="ECO:0000256" key="2">
    <source>
        <dbReference type="ARBA" id="ARBA00023128"/>
    </source>
</evidence>
<sequence>MRFSRSLLPWLHSTTSNQFSRKWAPAISHRFTAGRVFGKNADPPEELLYPQPSTTRHSDLKSFLAHADRTGLDPMSTVYVGTHYEYTVASTLSRYGIDAKRCGGASDLGVDLLGTWKIPVQAEIQPPPLRVILQCKAFSRRIGPSLIRELEGSFVGAPVGWRGAGVLALLVTEGTATKGVRDSLGRSNWPMGFISCSRDGVVRQMLWNRRAEEEGLEGLGVGLRYTGAVDSEPEIILTYKDMNVPLLDSPT</sequence>
<keyword evidence="2" id="KW-0496">Mitochondrion</keyword>
<name>A0A3N2PW08_SODAK</name>
<comment type="subcellular location">
    <subcellularLocation>
        <location evidence="1">Mitochondrion</location>
    </subcellularLocation>
</comment>
<evidence type="ECO:0000313" key="3">
    <source>
        <dbReference type="EMBL" id="ROT38681.1"/>
    </source>
</evidence>
<evidence type="ECO:0008006" key="5">
    <source>
        <dbReference type="Google" id="ProtNLM"/>
    </source>
</evidence>
<proteinExistence type="predicted"/>
<dbReference type="RefSeq" id="XP_028466487.1">
    <property type="nucleotide sequence ID" value="XM_028611930.1"/>
</dbReference>
<reference evidence="3 4" key="1">
    <citation type="journal article" date="2018" name="Mol. Ecol.">
        <title>The obligate alkalophilic soda-lake fungus Sodiomyces alkalinus has shifted to a protein diet.</title>
        <authorList>
            <person name="Grum-Grzhimaylo A.A."/>
            <person name="Falkoski D.L."/>
            <person name="van den Heuvel J."/>
            <person name="Valero-Jimenez C.A."/>
            <person name="Min B."/>
            <person name="Choi I.G."/>
            <person name="Lipzen A."/>
            <person name="Daum C.G."/>
            <person name="Aanen D.K."/>
            <person name="Tsang A."/>
            <person name="Henrissat B."/>
            <person name="Bilanenko E.N."/>
            <person name="de Vries R.P."/>
            <person name="van Kan J.A.L."/>
            <person name="Grigoriev I.V."/>
            <person name="Debets A.J.M."/>
        </authorList>
    </citation>
    <scope>NUCLEOTIDE SEQUENCE [LARGE SCALE GENOMIC DNA]</scope>
    <source>
        <strain evidence="3 4">F11</strain>
    </source>
</reference>
<dbReference type="PANTHER" id="PTHR28133:SF1">
    <property type="entry name" value="REQUIRED FOR RESPIRATORY GROWTH PROTEIN 7, MITOCHONDRIAL"/>
    <property type="match status" value="1"/>
</dbReference>
<evidence type="ECO:0000313" key="4">
    <source>
        <dbReference type="Proteomes" id="UP000272025"/>
    </source>
</evidence>
<protein>
    <recommendedName>
        <fullName evidence="5">Required for respiratory growth protein 7, mitochondrial</fullName>
    </recommendedName>
</protein>
<dbReference type="GO" id="GO:0005739">
    <property type="term" value="C:mitochondrion"/>
    <property type="evidence" value="ECO:0007669"/>
    <property type="project" value="UniProtKB-SubCell"/>
</dbReference>
<dbReference type="PANTHER" id="PTHR28133">
    <property type="entry name" value="REQUIRED FOR RESPIRATORY GROWTH PROTEIN 7, MITOCHONDRIAL"/>
    <property type="match status" value="1"/>
</dbReference>
<dbReference type="OrthoDB" id="20734at2759"/>
<keyword evidence="4" id="KW-1185">Reference proteome</keyword>